<dbReference type="InterPro" id="IPR017892">
    <property type="entry name" value="Pkinase_C"/>
</dbReference>
<reference evidence="19" key="3">
    <citation type="submission" date="2025-09" db="UniProtKB">
        <authorList>
            <consortium name="Ensembl"/>
        </authorList>
    </citation>
    <scope>IDENTIFICATION</scope>
</reference>
<evidence type="ECO:0000256" key="16">
    <source>
        <dbReference type="PROSITE-ProRule" id="PRU10141"/>
    </source>
</evidence>
<dbReference type="PROSITE" id="PS50011">
    <property type="entry name" value="PROTEIN_KINASE_DOM"/>
    <property type="match status" value="2"/>
</dbReference>
<dbReference type="GO" id="GO:0005524">
    <property type="term" value="F:ATP binding"/>
    <property type="evidence" value="ECO:0007669"/>
    <property type="project" value="UniProtKB-UniRule"/>
</dbReference>
<keyword evidence="9 13" id="KW-0067">ATP-binding</keyword>
<dbReference type="PROSITE" id="PS00107">
    <property type="entry name" value="PROTEIN_KINASE_ATP"/>
    <property type="match status" value="2"/>
</dbReference>
<feature type="binding site" evidence="15 16">
    <location>
        <position position="116"/>
    </location>
    <ligand>
        <name>ATP</name>
        <dbReference type="ChEBI" id="CHEBI:30616"/>
    </ligand>
</feature>
<dbReference type="InterPro" id="IPR041906">
    <property type="entry name" value="RSK_N"/>
</dbReference>
<keyword evidence="8 13" id="KW-0418">Kinase</keyword>
<dbReference type="FunFam" id="3.30.200.20:FF:000121">
    <property type="entry name" value="Ribosomal protein S6 kinase"/>
    <property type="match status" value="1"/>
</dbReference>
<evidence type="ECO:0000256" key="5">
    <source>
        <dbReference type="ARBA" id="ARBA00022679"/>
    </source>
</evidence>
<evidence type="ECO:0000256" key="2">
    <source>
        <dbReference type="ARBA" id="ARBA00009804"/>
    </source>
</evidence>
<gene>
    <name evidence="19" type="primary">RPS6KA2</name>
</gene>
<feature type="active site" description="Proton acceptor" evidence="14">
    <location>
        <position position="557"/>
    </location>
</feature>
<feature type="binding site" evidence="15 16">
    <location>
        <position position="469"/>
    </location>
    <ligand>
        <name>ATP</name>
        <dbReference type="ChEBI" id="CHEBI:30616"/>
    </ligand>
</feature>
<keyword evidence="10" id="KW-0460">Magnesium</keyword>
<dbReference type="EMBL" id="AJFE02069264">
    <property type="status" value="NOT_ANNOTATED_CDS"/>
    <property type="molecule type" value="Genomic_DNA"/>
</dbReference>
<dbReference type="CDD" id="cd05582">
    <property type="entry name" value="STKc_RSK_N"/>
    <property type="match status" value="1"/>
</dbReference>
<feature type="domain" description="Protein kinase" evidence="17">
    <location>
        <begin position="84"/>
        <end position="343"/>
    </location>
</feature>
<protein>
    <recommendedName>
        <fullName evidence="13">Ribosomal protein S6 kinase</fullName>
        <ecNumber evidence="13">2.7.11.1</ecNumber>
    </recommendedName>
</protein>
<dbReference type="FunFam" id="3.30.200.20:FF:000013">
    <property type="entry name" value="Ribosomal protein S6 kinase"/>
    <property type="match status" value="1"/>
</dbReference>
<dbReference type="InterPro" id="IPR000961">
    <property type="entry name" value="AGC-kinase_C"/>
</dbReference>
<dbReference type="Bgee" id="ENSPPAG00000038721">
    <property type="expression patterns" value="Expressed in heart and 6 other cell types or tissues"/>
</dbReference>
<evidence type="ECO:0000256" key="1">
    <source>
        <dbReference type="ARBA" id="ARBA00001946"/>
    </source>
</evidence>
<evidence type="ECO:0000259" key="17">
    <source>
        <dbReference type="PROSITE" id="PS50011"/>
    </source>
</evidence>
<dbReference type="FunFam" id="1.10.510.10:FF:000041">
    <property type="entry name" value="Ribosomal protein S6 kinase"/>
    <property type="match status" value="1"/>
</dbReference>
<dbReference type="SUPFAM" id="SSF56112">
    <property type="entry name" value="Protein kinase-like (PK-like)"/>
    <property type="match status" value="2"/>
</dbReference>
<evidence type="ECO:0000256" key="12">
    <source>
        <dbReference type="ARBA" id="ARBA00048679"/>
    </source>
</evidence>
<sequence length="758" mass="85598">MPIAQLLELWKKIEVEPMEIETTEEDLNLHVEPATEDTAEEGKSDSAACKTKVAGSAEEEGVVKEIDISHHVKEGFEKADPSQFELLKVLGQGSYGKVFLVRKVKGSDAGQLYAMKVLKKATLKVRDRVRSKMERDILAEVNHPFIVKLHYAFQTEGKLYLILDFLRGGDLFTRLSKEVMFTEEDVKFYLAELALALDHLHSLGIIYRDLKPENILLDEEGHIKITDFGLSKEAIDHDKRAYSFCGTIEYMAPEVVNRRGHTQSADWWSFGVLMFEMLTGSLPFQGKDRKETMALILKAKLGMPQFLSGEAQSLLRALFKRNPCNRLGAGIDGVEEIKRHPFFVTIDWNTLYRKEIKPPFKPAVGRPEDTFHFDPEFTARTPTDSPGVPPSANAHHLFRGFSFVASSLIQEPSQQDLHKVPVHPIVQQLHGNNIHFTDGYEIKEDIGVGSYSVCKRCVHKATDTEYAVKIIDKSKRDPSEEIEILLRYGQHPNIITLKDVYDDGKFVYLVMELMRGGELLDRILRQRYFSEREASDVLCTITKTMDYLHSQGVVHRDLKPSNILYRDESGSPESIRVCDFGFAKQLRAGNGLLMTPCYTANFVAPEVLKRQGYDAACDIWSLGILLYTMLAGFTPFANGPDDTPEEILARIGSGKYALSGGNWDSISDAAKDVVSKMLHVDPHQRLTAMQVLKHPWVVNREYLSPNQLSRQDVHLVKGAMAATYFALNRTPQAPRLEPVLSSNLAQRRGMKRLTSTRL</sequence>
<dbReference type="Pfam" id="PF00069">
    <property type="entry name" value="Pkinase"/>
    <property type="match status" value="2"/>
</dbReference>
<dbReference type="PROSITE" id="PS51285">
    <property type="entry name" value="AGC_KINASE_CTER"/>
    <property type="match status" value="1"/>
</dbReference>
<dbReference type="GO" id="GO:0004712">
    <property type="term" value="F:protein serine/threonine/tyrosine kinase activity"/>
    <property type="evidence" value="ECO:0007669"/>
    <property type="project" value="Ensembl"/>
</dbReference>
<dbReference type="PANTHER" id="PTHR24351">
    <property type="entry name" value="RIBOSOMAL PROTEIN S6 KINASE"/>
    <property type="match status" value="1"/>
</dbReference>
<dbReference type="EC" id="2.7.11.1" evidence="13"/>
<dbReference type="GeneTree" id="ENSGT00940000159956"/>
<dbReference type="PIRSF" id="PIRSF000606">
    <property type="entry name" value="Ribsml_S6_kin_2"/>
    <property type="match status" value="1"/>
</dbReference>
<dbReference type="InterPro" id="IPR008271">
    <property type="entry name" value="Ser/Thr_kinase_AS"/>
</dbReference>
<dbReference type="EMBL" id="AJFE02069266">
    <property type="status" value="NOT_ANNOTATED_CDS"/>
    <property type="molecule type" value="Genomic_DNA"/>
</dbReference>
<dbReference type="EMBL" id="AJFE02069268">
    <property type="status" value="NOT_ANNOTATED_CDS"/>
    <property type="molecule type" value="Genomic_DNA"/>
</dbReference>
<feature type="binding site" evidence="15">
    <location>
        <begin position="90"/>
        <end position="98"/>
    </location>
    <ligand>
        <name>ATP</name>
        <dbReference type="ChEBI" id="CHEBI:30616"/>
    </ligand>
</feature>
<evidence type="ECO:0000256" key="7">
    <source>
        <dbReference type="ARBA" id="ARBA00022741"/>
    </source>
</evidence>
<evidence type="ECO:0000313" key="19">
    <source>
        <dbReference type="Ensembl" id="ENSPPAP00000031701.1"/>
    </source>
</evidence>
<dbReference type="Gene3D" id="1.10.510.10">
    <property type="entry name" value="Transferase(Phosphotransferase) domain 1"/>
    <property type="match status" value="2"/>
</dbReference>
<comment type="cofactor">
    <cofactor evidence="1 13">
        <name>Mg(2+)</name>
        <dbReference type="ChEBI" id="CHEBI:18420"/>
    </cofactor>
</comment>
<dbReference type="InterPro" id="IPR011009">
    <property type="entry name" value="Kinase-like_dom_sf"/>
</dbReference>
<reference evidence="19 20" key="1">
    <citation type="journal article" date="2012" name="Nature">
        <title>The bonobo genome compared with the chimpanzee and human genomes.</title>
        <authorList>
            <person name="Prufer K."/>
            <person name="Munch K."/>
            <person name="Hellmann I."/>
            <person name="Akagi K."/>
            <person name="Miller J.R."/>
            <person name="Walenz B."/>
            <person name="Koren S."/>
            <person name="Sutton G."/>
            <person name="Kodira C."/>
            <person name="Winer R."/>
            <person name="Knight J.R."/>
            <person name="Mullikin J.C."/>
            <person name="Meader S.J."/>
            <person name="Ponting C.P."/>
            <person name="Lunter G."/>
            <person name="Higashino S."/>
            <person name="Hobolth A."/>
            <person name="Dutheil J."/>
            <person name="Karakoc E."/>
            <person name="Alkan C."/>
            <person name="Sajjadian S."/>
            <person name="Catacchio C.R."/>
            <person name="Ventura M."/>
            <person name="Marques-Bonet T."/>
            <person name="Eichler E.E."/>
            <person name="Andre C."/>
            <person name="Atencia R."/>
            <person name="Mugisha L."/>
            <person name="Junhold J."/>
            <person name="Patterson N."/>
            <person name="Siebauer M."/>
            <person name="Good J.M."/>
            <person name="Fischer A."/>
            <person name="Ptak S.E."/>
            <person name="Lachmann M."/>
            <person name="Symer D.E."/>
            <person name="Mailund T."/>
            <person name="Schierup M.H."/>
            <person name="Andres A.M."/>
            <person name="Kelso J."/>
            <person name="Paabo S."/>
        </authorList>
    </citation>
    <scope>NUCLEOTIDE SEQUENCE [LARGE SCALE GENOMIC DNA]</scope>
</reference>
<evidence type="ECO:0000256" key="10">
    <source>
        <dbReference type="ARBA" id="ARBA00022842"/>
    </source>
</evidence>
<feature type="domain" description="Protein kinase" evidence="17">
    <location>
        <begin position="440"/>
        <end position="697"/>
    </location>
</feature>
<comment type="similarity">
    <text evidence="2 13">Belongs to the protein kinase superfamily. AGC Ser/Thr protein kinase family. S6 kinase subfamily.</text>
</comment>
<dbReference type="EMBL" id="AJFE02069265">
    <property type="status" value="NOT_ANNOTATED_CDS"/>
    <property type="molecule type" value="Genomic_DNA"/>
</dbReference>
<dbReference type="InterPro" id="IPR042766">
    <property type="entry name" value="RSK3_STKc"/>
</dbReference>
<dbReference type="AlphaFoldDB" id="A0A2R9BPV0"/>
<feature type="binding site" evidence="15">
    <location>
        <begin position="446"/>
        <end position="454"/>
    </location>
    <ligand>
        <name>ATP</name>
        <dbReference type="ChEBI" id="CHEBI:30616"/>
    </ligand>
</feature>
<reference evidence="19" key="2">
    <citation type="submission" date="2025-08" db="UniProtKB">
        <authorList>
            <consortium name="Ensembl"/>
        </authorList>
    </citation>
    <scope>IDENTIFICATION</scope>
</reference>
<organism evidence="19 20">
    <name type="scientific">Pan paniscus</name>
    <name type="common">Pygmy chimpanzee</name>
    <name type="synonym">Bonobo</name>
    <dbReference type="NCBI Taxonomy" id="9597"/>
    <lineage>
        <taxon>Eukaryota</taxon>
        <taxon>Metazoa</taxon>
        <taxon>Chordata</taxon>
        <taxon>Craniata</taxon>
        <taxon>Vertebrata</taxon>
        <taxon>Euteleostomi</taxon>
        <taxon>Mammalia</taxon>
        <taxon>Eutheria</taxon>
        <taxon>Euarchontoglires</taxon>
        <taxon>Primates</taxon>
        <taxon>Haplorrhini</taxon>
        <taxon>Catarrhini</taxon>
        <taxon>Hominidae</taxon>
        <taxon>Pan</taxon>
    </lineage>
</organism>
<dbReference type="EMBL" id="AJFE02069270">
    <property type="status" value="NOT_ANNOTATED_CDS"/>
    <property type="molecule type" value="Genomic_DNA"/>
</dbReference>
<dbReference type="GO" id="GO:0000287">
    <property type="term" value="F:magnesium ion binding"/>
    <property type="evidence" value="ECO:0007669"/>
    <property type="project" value="InterPro"/>
</dbReference>
<evidence type="ECO:0000256" key="4">
    <source>
        <dbReference type="ARBA" id="ARBA00022553"/>
    </source>
</evidence>
<evidence type="ECO:0000256" key="9">
    <source>
        <dbReference type="ARBA" id="ARBA00022840"/>
    </source>
</evidence>
<dbReference type="RefSeq" id="XP_063461604.1">
    <property type="nucleotide sequence ID" value="XM_063605534.1"/>
</dbReference>
<evidence type="ECO:0000256" key="13">
    <source>
        <dbReference type="PIRNR" id="PIRNR000606"/>
    </source>
</evidence>
<dbReference type="Gene3D" id="3.30.200.20">
    <property type="entry name" value="Phosphorylase Kinase, domain 1"/>
    <property type="match status" value="2"/>
</dbReference>
<dbReference type="CDD" id="cd14178">
    <property type="entry name" value="STKc_RSK3_C"/>
    <property type="match status" value="1"/>
</dbReference>
<dbReference type="Proteomes" id="UP000240080">
    <property type="component" value="Chromosome 6"/>
</dbReference>
<proteinExistence type="inferred from homology"/>
<dbReference type="GO" id="GO:0004711">
    <property type="term" value="F:ribosomal protein S6 kinase activity"/>
    <property type="evidence" value="ECO:0007669"/>
    <property type="project" value="InterPro"/>
</dbReference>
<evidence type="ECO:0000259" key="18">
    <source>
        <dbReference type="PROSITE" id="PS51285"/>
    </source>
</evidence>
<evidence type="ECO:0000256" key="6">
    <source>
        <dbReference type="ARBA" id="ARBA00022737"/>
    </source>
</evidence>
<dbReference type="GO" id="GO:0106310">
    <property type="term" value="F:protein serine kinase activity"/>
    <property type="evidence" value="ECO:0007669"/>
    <property type="project" value="RHEA"/>
</dbReference>
<dbReference type="EMBL" id="AJFE02069269">
    <property type="status" value="NOT_ANNOTATED_CDS"/>
    <property type="molecule type" value="Genomic_DNA"/>
</dbReference>
<dbReference type="GO" id="GO:0043065">
    <property type="term" value="P:positive regulation of apoptotic process"/>
    <property type="evidence" value="ECO:0007669"/>
    <property type="project" value="Ensembl"/>
</dbReference>
<dbReference type="EMBL" id="AJFE02069267">
    <property type="status" value="NOT_ANNOTATED_CDS"/>
    <property type="molecule type" value="Genomic_DNA"/>
</dbReference>
<dbReference type="GO" id="GO:0008285">
    <property type="term" value="P:negative regulation of cell population proliferation"/>
    <property type="evidence" value="ECO:0007669"/>
    <property type="project" value="Ensembl"/>
</dbReference>
<dbReference type="SMART" id="SM00133">
    <property type="entry name" value="S_TK_X"/>
    <property type="match status" value="1"/>
</dbReference>
<keyword evidence="3 13" id="KW-0723">Serine/threonine-protein kinase</keyword>
<evidence type="ECO:0000256" key="3">
    <source>
        <dbReference type="ARBA" id="ARBA00022527"/>
    </source>
</evidence>
<dbReference type="InterPro" id="IPR017441">
    <property type="entry name" value="Protein_kinase_ATP_BS"/>
</dbReference>
<dbReference type="GO" id="GO:0005654">
    <property type="term" value="C:nucleoplasm"/>
    <property type="evidence" value="ECO:0007669"/>
    <property type="project" value="Ensembl"/>
</dbReference>
<dbReference type="SMART" id="SM00220">
    <property type="entry name" value="S_TKc"/>
    <property type="match status" value="2"/>
</dbReference>
<dbReference type="GO" id="GO:0045786">
    <property type="term" value="P:negative regulation of cell cycle"/>
    <property type="evidence" value="ECO:0007669"/>
    <property type="project" value="Ensembl"/>
</dbReference>
<dbReference type="GO" id="GO:0005737">
    <property type="term" value="C:cytoplasm"/>
    <property type="evidence" value="ECO:0007669"/>
    <property type="project" value="Ensembl"/>
</dbReference>
<dbReference type="PROSITE" id="PS00108">
    <property type="entry name" value="PROTEIN_KINASE_ST"/>
    <property type="match status" value="2"/>
</dbReference>
<dbReference type="STRING" id="9597.ENSPPAP00000031701"/>
<feature type="domain" description="AGC-kinase C-terminal" evidence="18">
    <location>
        <begin position="344"/>
        <end position="413"/>
    </location>
</feature>
<evidence type="ECO:0000256" key="15">
    <source>
        <dbReference type="PIRSR" id="PIRSR000606-51"/>
    </source>
</evidence>
<keyword evidence="20" id="KW-1185">Reference proteome</keyword>
<evidence type="ECO:0000256" key="11">
    <source>
        <dbReference type="ARBA" id="ARBA00047899"/>
    </source>
</evidence>
<evidence type="ECO:0000313" key="20">
    <source>
        <dbReference type="Proteomes" id="UP000240080"/>
    </source>
</evidence>
<dbReference type="InterPro" id="IPR000719">
    <property type="entry name" value="Prot_kinase_dom"/>
</dbReference>
<comment type="catalytic activity">
    <reaction evidence="11 13">
        <text>L-threonyl-[protein] + ATP = O-phospho-L-threonyl-[protein] + ADP + H(+)</text>
        <dbReference type="Rhea" id="RHEA:46608"/>
        <dbReference type="Rhea" id="RHEA-COMP:11060"/>
        <dbReference type="Rhea" id="RHEA-COMP:11605"/>
        <dbReference type="ChEBI" id="CHEBI:15378"/>
        <dbReference type="ChEBI" id="CHEBI:30013"/>
        <dbReference type="ChEBI" id="CHEBI:30616"/>
        <dbReference type="ChEBI" id="CHEBI:61977"/>
        <dbReference type="ChEBI" id="CHEBI:456216"/>
        <dbReference type="EC" id="2.7.11.1"/>
    </reaction>
</comment>
<dbReference type="EMBL" id="AJFE02069271">
    <property type="status" value="NOT_ANNOTATED_CDS"/>
    <property type="molecule type" value="Genomic_DNA"/>
</dbReference>
<dbReference type="GO" id="GO:0035556">
    <property type="term" value="P:intracellular signal transduction"/>
    <property type="evidence" value="ECO:0007669"/>
    <property type="project" value="InterPro"/>
</dbReference>
<dbReference type="Ensembl" id="ENSPPAT00000054566.1">
    <property type="protein sequence ID" value="ENSPPAP00000031701.1"/>
    <property type="gene ID" value="ENSPPAG00000038721.1"/>
</dbReference>
<comment type="catalytic activity">
    <reaction evidence="12 13">
        <text>L-seryl-[protein] + ATP = O-phospho-L-seryl-[protein] + ADP + H(+)</text>
        <dbReference type="Rhea" id="RHEA:17989"/>
        <dbReference type="Rhea" id="RHEA-COMP:9863"/>
        <dbReference type="Rhea" id="RHEA-COMP:11604"/>
        <dbReference type="ChEBI" id="CHEBI:15378"/>
        <dbReference type="ChEBI" id="CHEBI:29999"/>
        <dbReference type="ChEBI" id="CHEBI:30616"/>
        <dbReference type="ChEBI" id="CHEBI:83421"/>
        <dbReference type="ChEBI" id="CHEBI:456216"/>
        <dbReference type="EC" id="2.7.11.1"/>
    </reaction>
</comment>
<keyword evidence="4" id="KW-0597">Phosphoprotein</keyword>
<dbReference type="InterPro" id="IPR016239">
    <property type="entry name" value="Ribosomal_S6_kinase_II"/>
</dbReference>
<evidence type="ECO:0000256" key="14">
    <source>
        <dbReference type="PIRSR" id="PIRSR000606-50"/>
    </source>
</evidence>
<dbReference type="GeneID" id="100971242"/>
<name>A0A2R9BPV0_PANPA</name>
<keyword evidence="7 13" id="KW-0547">Nucleotide-binding</keyword>
<dbReference type="FunFam" id="1.10.510.10:FF:000010">
    <property type="entry name" value="Ribosomal protein S6 kinase"/>
    <property type="match status" value="1"/>
</dbReference>
<accession>A0A2R9BPV0</accession>
<keyword evidence="5 13" id="KW-0808">Transferase</keyword>
<evidence type="ECO:0000256" key="8">
    <source>
        <dbReference type="ARBA" id="ARBA00022777"/>
    </source>
</evidence>
<dbReference type="CTD" id="6196"/>
<dbReference type="Pfam" id="PF00433">
    <property type="entry name" value="Pkinase_C"/>
    <property type="match status" value="1"/>
</dbReference>
<feature type="active site" description="Proton acceptor" evidence="14">
    <location>
        <position position="209"/>
    </location>
</feature>
<keyword evidence="6" id="KW-0677">Repeat</keyword>